<dbReference type="WBParaSite" id="MCU_008678-RA">
    <property type="protein sequence ID" value="MCU_008678-RA"/>
    <property type="gene ID" value="MCU_008678"/>
</dbReference>
<dbReference type="AlphaFoldDB" id="A0A5K3FJ95"/>
<protein>
    <submittedName>
        <fullName evidence="2">Uncharacterized protein</fullName>
    </submittedName>
</protein>
<feature type="region of interest" description="Disordered" evidence="1">
    <location>
        <begin position="1"/>
        <end position="34"/>
    </location>
</feature>
<reference evidence="2" key="1">
    <citation type="submission" date="2019-11" db="UniProtKB">
        <authorList>
            <consortium name="WormBaseParasite"/>
        </authorList>
    </citation>
    <scope>IDENTIFICATION</scope>
</reference>
<accession>A0A5K3FJ95</accession>
<name>A0A5K3FJ95_MESCO</name>
<organism evidence="2">
    <name type="scientific">Mesocestoides corti</name>
    <name type="common">Flatworm</name>
    <dbReference type="NCBI Taxonomy" id="53468"/>
    <lineage>
        <taxon>Eukaryota</taxon>
        <taxon>Metazoa</taxon>
        <taxon>Spiralia</taxon>
        <taxon>Lophotrochozoa</taxon>
        <taxon>Platyhelminthes</taxon>
        <taxon>Cestoda</taxon>
        <taxon>Eucestoda</taxon>
        <taxon>Cyclophyllidea</taxon>
        <taxon>Mesocestoididae</taxon>
        <taxon>Mesocestoides</taxon>
    </lineage>
</organism>
<evidence type="ECO:0000256" key="1">
    <source>
        <dbReference type="SAM" id="MobiDB-lite"/>
    </source>
</evidence>
<evidence type="ECO:0000313" key="2">
    <source>
        <dbReference type="WBParaSite" id="MCU_008678-RA"/>
    </source>
</evidence>
<feature type="region of interest" description="Disordered" evidence="1">
    <location>
        <begin position="68"/>
        <end position="101"/>
    </location>
</feature>
<feature type="compositionally biased region" description="Polar residues" evidence="1">
    <location>
        <begin position="74"/>
        <end position="84"/>
    </location>
</feature>
<sequence>LQPLTDGPHPKHKSPAFSRNHSDETAAGGNCRTGESRCRVAYQSGLNSCEKKPPTTIMRCTRVSPVPGGHVQPFTPSAVSSFPRPTQEEHDRVGNRCPLVD</sequence>
<proteinExistence type="predicted"/>